<evidence type="ECO:0008006" key="3">
    <source>
        <dbReference type="Google" id="ProtNLM"/>
    </source>
</evidence>
<dbReference type="InterPro" id="IPR014519">
    <property type="entry name" value="UCP024492"/>
</dbReference>
<evidence type="ECO:0000313" key="2">
    <source>
        <dbReference type="Proteomes" id="UP000190150"/>
    </source>
</evidence>
<dbReference type="Proteomes" id="UP000190150">
    <property type="component" value="Unassembled WGS sequence"/>
</dbReference>
<dbReference type="Pfam" id="PF04343">
    <property type="entry name" value="DUF488"/>
    <property type="match status" value="1"/>
</dbReference>
<dbReference type="PANTHER" id="PTHR39337:SF1">
    <property type="entry name" value="BLR5642 PROTEIN"/>
    <property type="match status" value="1"/>
</dbReference>
<dbReference type="PIRSF" id="PIRSF024492">
    <property type="entry name" value="UCP024492"/>
    <property type="match status" value="1"/>
</dbReference>
<dbReference type="RefSeq" id="WP_079641514.1">
    <property type="nucleotide sequence ID" value="NZ_FUZF01000002.1"/>
</dbReference>
<gene>
    <name evidence="1" type="ORF">SAMN05660841_00862</name>
</gene>
<sequence>MENEKVIYTIGHSTLSYADFVSLLKLYHIELLMDIRRFPGSRKFPVYNKVNLETNLPKDNIQYIHGRELGGRRKVQPNSVNQVWRNESFQGYADYMLTDEFHEGINQLKREATIKTTVYMCSEALWWRCHRAMVSDYLKAENWNVFHITSAGKVIPHPYTNPATVENGRVVYK</sequence>
<keyword evidence="2" id="KW-1185">Reference proteome</keyword>
<evidence type="ECO:0000313" key="1">
    <source>
        <dbReference type="EMBL" id="SKB49247.1"/>
    </source>
</evidence>
<dbReference type="OrthoDB" id="9789109at2"/>
<name>A0A1T5BPY1_9SPHI</name>
<dbReference type="PANTHER" id="PTHR39337">
    <property type="entry name" value="BLR5642 PROTEIN"/>
    <property type="match status" value="1"/>
</dbReference>
<proteinExistence type="predicted"/>
<dbReference type="STRING" id="1513896.SAMN05660841_00862"/>
<organism evidence="1 2">
    <name type="scientific">Sphingobacterium nematocida</name>
    <dbReference type="NCBI Taxonomy" id="1513896"/>
    <lineage>
        <taxon>Bacteria</taxon>
        <taxon>Pseudomonadati</taxon>
        <taxon>Bacteroidota</taxon>
        <taxon>Sphingobacteriia</taxon>
        <taxon>Sphingobacteriales</taxon>
        <taxon>Sphingobacteriaceae</taxon>
        <taxon>Sphingobacterium</taxon>
    </lineage>
</organism>
<dbReference type="EMBL" id="FUZF01000002">
    <property type="protein sequence ID" value="SKB49247.1"/>
    <property type="molecule type" value="Genomic_DNA"/>
</dbReference>
<protein>
    <recommendedName>
        <fullName evidence="3">DUF488 domain-containing protein</fullName>
    </recommendedName>
</protein>
<reference evidence="2" key="1">
    <citation type="submission" date="2017-02" db="EMBL/GenBank/DDBJ databases">
        <authorList>
            <person name="Varghese N."/>
            <person name="Submissions S."/>
        </authorList>
    </citation>
    <scope>NUCLEOTIDE SEQUENCE [LARGE SCALE GENOMIC DNA]</scope>
    <source>
        <strain evidence="2">DSM 24091</strain>
    </source>
</reference>
<accession>A0A1T5BPY1</accession>
<dbReference type="AlphaFoldDB" id="A0A1T5BPY1"/>
<dbReference type="InterPro" id="IPR007438">
    <property type="entry name" value="DUF488"/>
</dbReference>